<dbReference type="Proteomes" id="UP000070089">
    <property type="component" value="Unassembled WGS sequence"/>
</dbReference>
<comment type="caution">
    <text evidence="2">The sequence shown here is derived from an EMBL/GenBank/DDBJ whole genome shotgun (WGS) entry which is preliminary data.</text>
</comment>
<name>A0A132P021_GIAIN</name>
<sequence>MVLLSIQPRGLSRAPLSVCVLDHGLHGRVTLAREGDRVYLRLKLDLFWAHTRGIKQFGVLYGELFTNCSSGADFYVPVNPWHYAISVLRRISGSMHTEEDIRLTIAERCPELAEVLAGISLQRCPGLVSRTFDEELAYQFKEDLYLQHCRERVTALAATTALGTMARAVDFCAQLFDQTTIQKLRKELGVSATSRPSPAVSADKGTKKGSRNARSKAAKPAPATGPIDAFLRTVKK</sequence>
<protein>
    <submittedName>
        <fullName evidence="2">Uncharacterized protein</fullName>
    </submittedName>
</protein>
<dbReference type="OrthoDB" id="10253966at2759"/>
<feature type="region of interest" description="Disordered" evidence="1">
    <location>
        <begin position="188"/>
        <end position="227"/>
    </location>
</feature>
<organism evidence="2 3">
    <name type="scientific">Giardia duodenalis assemblage B</name>
    <dbReference type="NCBI Taxonomy" id="1394984"/>
    <lineage>
        <taxon>Eukaryota</taxon>
        <taxon>Metamonada</taxon>
        <taxon>Diplomonadida</taxon>
        <taxon>Hexamitidae</taxon>
        <taxon>Giardiinae</taxon>
        <taxon>Giardia</taxon>
    </lineage>
</organism>
<evidence type="ECO:0000313" key="3">
    <source>
        <dbReference type="Proteomes" id="UP000070089"/>
    </source>
</evidence>
<evidence type="ECO:0000313" key="2">
    <source>
        <dbReference type="EMBL" id="KWX15653.1"/>
    </source>
</evidence>
<reference evidence="2 3" key="1">
    <citation type="journal article" date="2015" name="Mol. Biochem. Parasitol.">
        <title>Identification of polymorphic genes for use in assemblage B genotyping assays through comparative genomics of multiple assemblage B Giardia duodenalis isolates.</title>
        <authorList>
            <person name="Wielinga C."/>
            <person name="Thompson R.C."/>
            <person name="Monis P."/>
            <person name="Ryan U."/>
        </authorList>
    </citation>
    <scope>NUCLEOTIDE SEQUENCE [LARGE SCALE GENOMIC DNA]</scope>
    <source>
        <strain evidence="2 3">BAH15c1</strain>
    </source>
</reference>
<gene>
    <name evidence="2" type="ORF">QR46_0374</name>
</gene>
<dbReference type="AlphaFoldDB" id="A0A132P021"/>
<accession>A0A132P021</accession>
<proteinExistence type="predicted"/>
<dbReference type="EMBL" id="JXTI01000005">
    <property type="protein sequence ID" value="KWX15653.1"/>
    <property type="molecule type" value="Genomic_DNA"/>
</dbReference>
<evidence type="ECO:0000256" key="1">
    <source>
        <dbReference type="SAM" id="MobiDB-lite"/>
    </source>
</evidence>
<dbReference type="VEuPathDB" id="GiardiaDB:QR46_0374"/>
<feature type="compositionally biased region" description="Basic residues" evidence="1">
    <location>
        <begin position="207"/>
        <end position="217"/>
    </location>
</feature>